<dbReference type="Proteomes" id="UP000254330">
    <property type="component" value="Unassembled WGS sequence"/>
</dbReference>
<feature type="transmembrane region" description="Helical" evidence="1">
    <location>
        <begin position="73"/>
        <end position="105"/>
    </location>
</feature>
<feature type="transmembrane region" description="Helical" evidence="1">
    <location>
        <begin position="117"/>
        <end position="137"/>
    </location>
</feature>
<evidence type="ECO:0000313" key="2">
    <source>
        <dbReference type="EMBL" id="STX10023.1"/>
    </source>
</evidence>
<organism evidence="2 4">
    <name type="scientific">Kurthia zopfii</name>
    <dbReference type="NCBI Taxonomy" id="1650"/>
    <lineage>
        <taxon>Bacteria</taxon>
        <taxon>Bacillati</taxon>
        <taxon>Bacillota</taxon>
        <taxon>Bacilli</taxon>
        <taxon>Bacillales</taxon>
        <taxon>Caryophanaceae</taxon>
        <taxon>Kurthia</taxon>
    </lineage>
</organism>
<dbReference type="Pfam" id="PF06691">
    <property type="entry name" value="DUF1189"/>
    <property type="match status" value="1"/>
</dbReference>
<dbReference type="EMBL" id="SNZG01000050">
    <property type="protein sequence ID" value="TDR33688.1"/>
    <property type="molecule type" value="Genomic_DNA"/>
</dbReference>
<name>A0A2U3A9Q2_9BACL</name>
<gene>
    <name evidence="3" type="ORF">DFR61_1509</name>
    <name evidence="2" type="ORF">NCTC10597_01732</name>
</gene>
<evidence type="ECO:0000256" key="1">
    <source>
        <dbReference type="SAM" id="Phobius"/>
    </source>
</evidence>
<feature type="transmembrane region" description="Helical" evidence="1">
    <location>
        <begin position="143"/>
        <end position="161"/>
    </location>
</feature>
<reference evidence="3 5" key="2">
    <citation type="submission" date="2019-03" db="EMBL/GenBank/DDBJ databases">
        <title>Genomic Encyclopedia of Type Strains, Phase IV (KMG-IV): sequencing the most valuable type-strain genomes for metagenomic binning, comparative biology and taxonomic classification.</title>
        <authorList>
            <person name="Goeker M."/>
        </authorList>
    </citation>
    <scope>NUCLEOTIDE SEQUENCE [LARGE SCALE GENOMIC DNA]</scope>
    <source>
        <strain evidence="3 5">DSM 20580</strain>
    </source>
</reference>
<dbReference type="Proteomes" id="UP000294641">
    <property type="component" value="Unassembled WGS sequence"/>
</dbReference>
<accession>A0A2U3A9Q2</accession>
<keyword evidence="5" id="KW-1185">Reference proteome</keyword>
<sequence>MNISHRRLLLDALFSPKKHGAYRLLPIGKVIQFTFLLTFIMTILSFFSFSNGFNVEQSQIAEFESYFNSIKWLLYPLSFITLWISIIVLFYVQISIYAAIALMYVVYSNRRGEYRMLWRTATFSSTFGFILSNLLSFTATPSFIILLLSSGITISYLFIAVQKYPKQPNAPKIVPTND</sequence>
<proteinExistence type="predicted"/>
<comment type="caution">
    <text evidence="2">The sequence shown here is derived from an EMBL/GenBank/DDBJ whole genome shotgun (WGS) entry which is preliminary data.</text>
</comment>
<reference evidence="2 4" key="1">
    <citation type="submission" date="2018-06" db="EMBL/GenBank/DDBJ databases">
        <authorList>
            <consortium name="Pathogen Informatics"/>
            <person name="Doyle S."/>
        </authorList>
    </citation>
    <scope>NUCLEOTIDE SEQUENCE [LARGE SCALE GENOMIC DNA]</scope>
    <source>
        <strain evidence="2 4">NCTC10597</strain>
    </source>
</reference>
<dbReference type="EMBL" id="UGNP01000001">
    <property type="protein sequence ID" value="STX10023.1"/>
    <property type="molecule type" value="Genomic_DNA"/>
</dbReference>
<dbReference type="AlphaFoldDB" id="A0A2U3A9Q2"/>
<evidence type="ECO:0000313" key="5">
    <source>
        <dbReference type="Proteomes" id="UP000294641"/>
    </source>
</evidence>
<dbReference type="RefSeq" id="WP_109350749.1">
    <property type="nucleotide sequence ID" value="NZ_BJUE01000061.1"/>
</dbReference>
<protein>
    <submittedName>
        <fullName evidence="2">Protein of uncharacterized function (DUF1189)</fullName>
    </submittedName>
</protein>
<dbReference type="OrthoDB" id="1903376at2"/>
<keyword evidence="1" id="KW-0812">Transmembrane</keyword>
<evidence type="ECO:0000313" key="4">
    <source>
        <dbReference type="Proteomes" id="UP000254330"/>
    </source>
</evidence>
<keyword evidence="1" id="KW-0472">Membrane</keyword>
<keyword evidence="1" id="KW-1133">Transmembrane helix</keyword>
<dbReference type="InterPro" id="IPR009574">
    <property type="entry name" value="DUF1189"/>
</dbReference>
<evidence type="ECO:0000313" key="3">
    <source>
        <dbReference type="EMBL" id="TDR33688.1"/>
    </source>
</evidence>